<dbReference type="InterPro" id="IPR036291">
    <property type="entry name" value="NAD(P)-bd_dom_sf"/>
</dbReference>
<dbReference type="PANTHER" id="PTHR11011:SF24">
    <property type="entry name" value="FATTY ACYL-COA REDUCTASE"/>
    <property type="match status" value="1"/>
</dbReference>
<reference evidence="13 14" key="1">
    <citation type="submission" date="2019-01" db="EMBL/GenBank/DDBJ databases">
        <authorList>
            <person name="Sayadi A."/>
        </authorList>
    </citation>
    <scope>NUCLEOTIDE SEQUENCE [LARGE SCALE GENOMIC DNA]</scope>
</reference>
<evidence type="ECO:0000256" key="10">
    <source>
        <dbReference type="RuleBase" id="RU363097"/>
    </source>
</evidence>
<feature type="transmembrane region" description="Helical" evidence="10">
    <location>
        <begin position="495"/>
        <end position="513"/>
    </location>
</feature>
<dbReference type="FunFam" id="3.40.50.720:FF:000143">
    <property type="entry name" value="Fatty acyl-CoA reductase"/>
    <property type="match status" value="1"/>
</dbReference>
<dbReference type="GO" id="GO:0102965">
    <property type="term" value="F:alcohol-forming long-chain fatty acyl-CoA reductase activity"/>
    <property type="evidence" value="ECO:0007669"/>
    <property type="project" value="UniProtKB-EC"/>
</dbReference>
<comment type="similarity">
    <text evidence="2 10">Belongs to the fatty acyl-CoA reductase family.</text>
</comment>
<feature type="domain" description="Fatty acyl-CoA reductase C-terminal" evidence="11">
    <location>
        <begin position="380"/>
        <end position="474"/>
    </location>
</feature>
<dbReference type="SUPFAM" id="SSF51735">
    <property type="entry name" value="NAD(P)-binding Rossmann-fold domains"/>
    <property type="match status" value="1"/>
</dbReference>
<dbReference type="Pfam" id="PF07993">
    <property type="entry name" value="NAD_binding_4"/>
    <property type="match status" value="1"/>
</dbReference>
<evidence type="ECO:0000256" key="2">
    <source>
        <dbReference type="ARBA" id="ARBA00005928"/>
    </source>
</evidence>
<comment type="subcellular location">
    <subcellularLocation>
        <location evidence="1">Membrane</location>
        <topology evidence="1">Multi-pass membrane protein</topology>
    </subcellularLocation>
</comment>
<dbReference type="PANTHER" id="PTHR11011">
    <property type="entry name" value="MALE STERILITY PROTEIN 2-RELATED"/>
    <property type="match status" value="1"/>
</dbReference>
<proteinExistence type="inferred from homology"/>
<sequence>MISDVDSDFGMVSVLKYQNNMSSQTRPTIPEYFCGKNVFMTGGTGFVGKVLIEKLLRSCPDIEDIYLLVRPKKGKSLIERRKEITDAQLFDVIKKENPRVLDKVKFISGDVTELRLGISEEDEQMLKSKVNIIYHVAASVRFDDALGKAIITNVRSVREIIQLALRCINLEVFVHVSTAYCNVDTNFIDETLYPAPVNWRDAIELAESDLDLSLYTVKYISPWPNTYTFSKRIAEHVTHELCKDKIPAIIVRPSIVVHADKEPLPGWTDNLNGPFTLVVAGMIGVTSSIYAEKESTLDFISVDNVVKGMIIATWDRALRSRDKSNITIYNACSELLCKMGYFQIYDYETRNTVFFDKTLWFFDISIYPNYYLFYFSNFRHIAINTAIDLILRLQGRKPRHLRLVRTAYIAQLALHFFMANSFIFDTTNFDQLDSKLEETDRKAFMQTKRPKGKEDILAYAVDGLSGVKRFVFKEKDMSSEETSRRAKRFNIMRDCFKFTAVAVIIYMVLVMWVL</sequence>
<dbReference type="Pfam" id="PF03015">
    <property type="entry name" value="Sterile"/>
    <property type="match status" value="1"/>
</dbReference>
<evidence type="ECO:0000256" key="4">
    <source>
        <dbReference type="ARBA" id="ARBA00022692"/>
    </source>
</evidence>
<evidence type="ECO:0000256" key="7">
    <source>
        <dbReference type="ARBA" id="ARBA00023098"/>
    </source>
</evidence>
<keyword evidence="14" id="KW-1185">Reference proteome</keyword>
<evidence type="ECO:0000259" key="12">
    <source>
        <dbReference type="Pfam" id="PF07993"/>
    </source>
</evidence>
<evidence type="ECO:0000256" key="6">
    <source>
        <dbReference type="ARBA" id="ARBA00022989"/>
    </source>
</evidence>
<organism evidence="13 14">
    <name type="scientific">Callosobruchus maculatus</name>
    <name type="common">Southern cowpea weevil</name>
    <name type="synonym">Pulse bruchid</name>
    <dbReference type="NCBI Taxonomy" id="64391"/>
    <lineage>
        <taxon>Eukaryota</taxon>
        <taxon>Metazoa</taxon>
        <taxon>Ecdysozoa</taxon>
        <taxon>Arthropoda</taxon>
        <taxon>Hexapoda</taxon>
        <taxon>Insecta</taxon>
        <taxon>Pterygota</taxon>
        <taxon>Neoptera</taxon>
        <taxon>Endopterygota</taxon>
        <taxon>Coleoptera</taxon>
        <taxon>Polyphaga</taxon>
        <taxon>Cucujiformia</taxon>
        <taxon>Chrysomeloidea</taxon>
        <taxon>Chrysomelidae</taxon>
        <taxon>Bruchinae</taxon>
        <taxon>Bruchini</taxon>
        <taxon>Callosobruchus</taxon>
    </lineage>
</organism>
<comment type="catalytic activity">
    <reaction evidence="9 10">
        <text>a long-chain fatty acyl-CoA + 2 NADPH + 2 H(+) = a long-chain primary fatty alcohol + 2 NADP(+) + CoA</text>
        <dbReference type="Rhea" id="RHEA:52716"/>
        <dbReference type="ChEBI" id="CHEBI:15378"/>
        <dbReference type="ChEBI" id="CHEBI:57287"/>
        <dbReference type="ChEBI" id="CHEBI:57783"/>
        <dbReference type="ChEBI" id="CHEBI:58349"/>
        <dbReference type="ChEBI" id="CHEBI:77396"/>
        <dbReference type="ChEBI" id="CHEBI:83139"/>
        <dbReference type="EC" id="1.2.1.84"/>
    </reaction>
</comment>
<protein>
    <recommendedName>
        <fullName evidence="10">Fatty acyl-CoA reductase</fullName>
        <ecNumber evidence="10">1.2.1.84</ecNumber>
    </recommendedName>
</protein>
<keyword evidence="6 10" id="KW-1133">Transmembrane helix</keyword>
<evidence type="ECO:0000256" key="1">
    <source>
        <dbReference type="ARBA" id="ARBA00004141"/>
    </source>
</evidence>
<keyword evidence="3 10" id="KW-0444">Lipid biosynthesis</keyword>
<dbReference type="Proteomes" id="UP000410492">
    <property type="component" value="Unassembled WGS sequence"/>
</dbReference>
<keyword evidence="4 10" id="KW-0812">Transmembrane</keyword>
<dbReference type="OrthoDB" id="429813at2759"/>
<keyword evidence="8 10" id="KW-0472">Membrane</keyword>
<dbReference type="InterPro" id="IPR013120">
    <property type="entry name" value="FAR_NAD-bd"/>
</dbReference>
<keyword evidence="5 10" id="KW-0521">NADP</keyword>
<dbReference type="GO" id="GO:0016020">
    <property type="term" value="C:membrane"/>
    <property type="evidence" value="ECO:0007669"/>
    <property type="project" value="UniProtKB-SubCell"/>
</dbReference>
<evidence type="ECO:0000256" key="8">
    <source>
        <dbReference type="ARBA" id="ARBA00023136"/>
    </source>
</evidence>
<evidence type="ECO:0000256" key="3">
    <source>
        <dbReference type="ARBA" id="ARBA00022516"/>
    </source>
</evidence>
<keyword evidence="10" id="KW-0560">Oxidoreductase</keyword>
<dbReference type="AlphaFoldDB" id="A0A653CFV4"/>
<dbReference type="CDD" id="cd09071">
    <property type="entry name" value="FAR_C"/>
    <property type="match status" value="1"/>
</dbReference>
<evidence type="ECO:0000256" key="9">
    <source>
        <dbReference type="ARBA" id="ARBA00052530"/>
    </source>
</evidence>
<evidence type="ECO:0000313" key="14">
    <source>
        <dbReference type="Proteomes" id="UP000410492"/>
    </source>
</evidence>
<dbReference type="InterPro" id="IPR026055">
    <property type="entry name" value="FAR"/>
</dbReference>
<dbReference type="GO" id="GO:0080019">
    <property type="term" value="F:alcohol-forming very long-chain fatty acyl-CoA reductase activity"/>
    <property type="evidence" value="ECO:0007669"/>
    <property type="project" value="InterPro"/>
</dbReference>
<evidence type="ECO:0000259" key="11">
    <source>
        <dbReference type="Pfam" id="PF03015"/>
    </source>
</evidence>
<name>A0A653CFV4_CALMS</name>
<keyword evidence="7 10" id="KW-0443">Lipid metabolism</keyword>
<evidence type="ECO:0000256" key="5">
    <source>
        <dbReference type="ARBA" id="ARBA00022857"/>
    </source>
</evidence>
<dbReference type="Gene3D" id="3.40.50.720">
    <property type="entry name" value="NAD(P)-binding Rossmann-like Domain"/>
    <property type="match status" value="1"/>
</dbReference>
<dbReference type="GO" id="GO:0005777">
    <property type="term" value="C:peroxisome"/>
    <property type="evidence" value="ECO:0007669"/>
    <property type="project" value="TreeGrafter"/>
</dbReference>
<dbReference type="EMBL" id="CAACVG010007698">
    <property type="protein sequence ID" value="VEN46643.1"/>
    <property type="molecule type" value="Genomic_DNA"/>
</dbReference>
<evidence type="ECO:0000313" key="13">
    <source>
        <dbReference type="EMBL" id="VEN46643.1"/>
    </source>
</evidence>
<dbReference type="CDD" id="cd05236">
    <property type="entry name" value="FAR-N_SDR_e"/>
    <property type="match status" value="1"/>
</dbReference>
<gene>
    <name evidence="13" type="ORF">CALMAC_LOCUS8670</name>
</gene>
<accession>A0A653CFV4</accession>
<dbReference type="EC" id="1.2.1.84" evidence="10"/>
<feature type="domain" description="Thioester reductase (TE)" evidence="12">
    <location>
        <begin position="41"/>
        <end position="308"/>
    </location>
</feature>
<dbReference type="InterPro" id="IPR033640">
    <property type="entry name" value="FAR_C"/>
</dbReference>
<comment type="function">
    <text evidence="10">Catalyzes the reduction of fatty acyl-CoA to fatty alcohols.</text>
</comment>
<dbReference type="GO" id="GO:0035336">
    <property type="term" value="P:long-chain fatty-acyl-CoA metabolic process"/>
    <property type="evidence" value="ECO:0007669"/>
    <property type="project" value="TreeGrafter"/>
</dbReference>